<dbReference type="GO" id="GO:0009103">
    <property type="term" value="P:lipopolysaccharide biosynthetic process"/>
    <property type="evidence" value="ECO:0007669"/>
    <property type="project" value="UniProtKB-UniRule"/>
</dbReference>
<evidence type="ECO:0000313" key="11">
    <source>
        <dbReference type="Proteomes" id="UP000092627"/>
    </source>
</evidence>
<gene>
    <name evidence="10" type="primary">htrB_1</name>
    <name evidence="9" type="synonym">lpxL</name>
    <name evidence="10" type="ORF">MAQ5080_01103</name>
</gene>
<organism evidence="10 11">
    <name type="scientific">Marinomonas aquimarina</name>
    <dbReference type="NCBI Taxonomy" id="295068"/>
    <lineage>
        <taxon>Bacteria</taxon>
        <taxon>Pseudomonadati</taxon>
        <taxon>Pseudomonadota</taxon>
        <taxon>Gammaproteobacteria</taxon>
        <taxon>Oceanospirillales</taxon>
        <taxon>Oceanospirillaceae</taxon>
        <taxon>Marinomonas</taxon>
    </lineage>
</organism>
<dbReference type="GO" id="GO:0005886">
    <property type="term" value="C:plasma membrane"/>
    <property type="evidence" value="ECO:0007669"/>
    <property type="project" value="UniProtKB-SubCell"/>
</dbReference>
<keyword evidence="5 9" id="KW-0448">Lipopolysaccharide biosynthesis</keyword>
<dbReference type="EC" id="2.3.1.241" evidence="9"/>
<dbReference type="PANTHER" id="PTHR30606">
    <property type="entry name" value="LIPID A BIOSYNTHESIS LAUROYL ACYLTRANSFERASE"/>
    <property type="match status" value="1"/>
</dbReference>
<keyword evidence="1 9" id="KW-1003">Cell membrane</keyword>
<dbReference type="CDD" id="cd07984">
    <property type="entry name" value="LPLAT_LABLAT-like"/>
    <property type="match status" value="1"/>
</dbReference>
<keyword evidence="7 9" id="KW-0472">Membrane</keyword>
<accession>A0A1A8T7E0</accession>
<proteinExistence type="inferred from homology"/>
<keyword evidence="4 9" id="KW-0812">Transmembrane</keyword>
<evidence type="ECO:0000256" key="4">
    <source>
        <dbReference type="ARBA" id="ARBA00022692"/>
    </source>
</evidence>
<dbReference type="InterPro" id="IPR004960">
    <property type="entry name" value="LipA_acyltrans"/>
</dbReference>
<keyword evidence="8 9" id="KW-0012">Acyltransferase</keyword>
<feature type="short sequence motif" description="HXXXXD motif" evidence="9">
    <location>
        <begin position="143"/>
        <end position="148"/>
    </location>
</feature>
<name>A0A1A8T7E0_9GAMM</name>
<keyword evidence="3 9" id="KW-0808">Transferase</keyword>
<dbReference type="AlphaFoldDB" id="A0A1A8T7E0"/>
<evidence type="ECO:0000256" key="3">
    <source>
        <dbReference type="ARBA" id="ARBA00022679"/>
    </source>
</evidence>
<dbReference type="Proteomes" id="UP000092627">
    <property type="component" value="Unassembled WGS sequence"/>
</dbReference>
<comment type="subcellular location">
    <subcellularLocation>
        <location evidence="9">Cell inner membrane</location>
        <topology evidence="9">Single-pass membrane protein</topology>
    </subcellularLocation>
</comment>
<comment type="pathway">
    <text evidence="9">Glycolipid biosynthesis; KDO(2)-lipid A biosynthesis; KDO(2)-lipid A from CMP-3-deoxy-D-manno-octulosonate and lipid IV(A): step 3/4.</text>
</comment>
<comment type="similarity">
    <text evidence="9">Belongs to the LpxL/LpxM/LpxP family.</text>
</comment>
<comment type="pathway">
    <text evidence="9">Bacterial outer membrane biogenesis; lipopolysaccharide biosynthesis.</text>
</comment>
<dbReference type="EMBL" id="FLOC01000005">
    <property type="protein sequence ID" value="SBS28464.1"/>
    <property type="molecule type" value="Genomic_DNA"/>
</dbReference>
<dbReference type="UniPathway" id="UPA00360">
    <property type="reaction ID" value="UER00485"/>
</dbReference>
<evidence type="ECO:0000256" key="7">
    <source>
        <dbReference type="ARBA" id="ARBA00023136"/>
    </source>
</evidence>
<keyword evidence="6 9" id="KW-1133">Transmembrane helix</keyword>
<evidence type="ECO:0000256" key="1">
    <source>
        <dbReference type="ARBA" id="ARBA00022475"/>
    </source>
</evidence>
<evidence type="ECO:0000256" key="8">
    <source>
        <dbReference type="ARBA" id="ARBA00023315"/>
    </source>
</evidence>
<dbReference type="HAMAP" id="MF_01942">
    <property type="entry name" value="Lipid_A_LpxL_LpxP"/>
    <property type="match status" value="1"/>
</dbReference>
<dbReference type="GO" id="GO:0009245">
    <property type="term" value="P:lipid A biosynthetic process"/>
    <property type="evidence" value="ECO:0007669"/>
    <property type="project" value="InterPro"/>
</dbReference>
<comment type="catalytic activity">
    <reaction evidence="9">
        <text>an alpha-Kdo-(2-&gt;4)-alpha-Kdo-(2-&gt;6)-lipid IVA + a fatty acyl-[ACP] = an alpha-Kdo-(2-&gt;4)-alpha-Kdo-(2-&gt;6)-(acyl)-lipid IVA + holo-[ACP]</text>
        <dbReference type="Rhea" id="RHEA:69396"/>
        <dbReference type="Rhea" id="RHEA-COMP:9685"/>
        <dbReference type="Rhea" id="RHEA-COMP:14125"/>
        <dbReference type="ChEBI" id="CHEBI:64479"/>
        <dbReference type="ChEBI" id="CHEBI:138651"/>
        <dbReference type="ChEBI" id="CHEBI:176429"/>
        <dbReference type="ChEBI" id="CHEBI:176430"/>
        <dbReference type="EC" id="2.3.1.241"/>
    </reaction>
</comment>
<dbReference type="STRING" id="295068.MAQ5080_01103"/>
<dbReference type="GO" id="GO:0008913">
    <property type="term" value="F:Kdo2-lipid IVA acyltransferase activity"/>
    <property type="evidence" value="ECO:0007669"/>
    <property type="project" value="UniProtKB-EC"/>
</dbReference>
<keyword evidence="2 9" id="KW-0997">Cell inner membrane</keyword>
<dbReference type="GO" id="GO:0036104">
    <property type="term" value="P:Kdo2-lipid A biosynthetic process"/>
    <property type="evidence" value="ECO:0007669"/>
    <property type="project" value="UniProtKB-UniRule"/>
</dbReference>
<dbReference type="PIRSF" id="PIRSF026649">
    <property type="entry name" value="MsbB"/>
    <property type="match status" value="1"/>
</dbReference>
<dbReference type="UniPathway" id="UPA00030"/>
<dbReference type="InterPro" id="IPR011920">
    <property type="entry name" value="Lipid_A_LpxL_LpxP"/>
</dbReference>
<comment type="function">
    <text evidence="9">Catalyzes the transfer of an acyl chain from an acyl-[acyl-carrier-protein] (ACP) to a Kdo(2)-lipid IV(A) to form a Kdo(2)-(acyl)-lipid IV(A).</text>
</comment>
<evidence type="ECO:0000256" key="2">
    <source>
        <dbReference type="ARBA" id="ARBA00022519"/>
    </source>
</evidence>
<keyword evidence="11" id="KW-1185">Reference proteome</keyword>
<dbReference type="PANTHER" id="PTHR30606:SF9">
    <property type="entry name" value="LIPID A BIOSYNTHESIS LAUROYLTRANSFERASE"/>
    <property type="match status" value="1"/>
</dbReference>
<evidence type="ECO:0000256" key="9">
    <source>
        <dbReference type="HAMAP-Rule" id="MF_01942"/>
    </source>
</evidence>
<sequence>MSANFQWVHDVVVEQAQFSKALLHPKHWGLWFGLGLGRLLSMLPLHWQMRLGKAIGRFMMKFAKGRVKTAKRNLELCFPEMSDAERQDLLKRNFEATGTAIFDTVCAWWWSDKRVQNHMNIKGQEHVQTTLDNGQGVILFAVHCLPLEMGARIFGQFNPGVGVYRPHNNPVMEYLQVKGRLRSNKALIPKKDMRQMVRSLRAPDVIWYTADQDFGRSSAVFIPFFGVQEAATITGGTTLAKLGKAKVLPFFVERNADDKGYSIEIGAPLEDFPGENELADALRGNKIIEQLISRNMAQYMWLHRRFKTRPNEDAPSLY</sequence>
<protein>
    <recommendedName>
        <fullName evidence="9">Lipid A biosynthesis acyltransferase</fullName>
        <ecNumber evidence="9">2.3.1.241</ecNumber>
    </recommendedName>
    <alternativeName>
        <fullName evidence="9">Kdo(2)-lipid IV(A) acyltransferase</fullName>
    </alternativeName>
</protein>
<evidence type="ECO:0000256" key="5">
    <source>
        <dbReference type="ARBA" id="ARBA00022985"/>
    </source>
</evidence>
<dbReference type="NCBIfam" id="TIGR02207">
    <property type="entry name" value="lipid_A_htrB"/>
    <property type="match status" value="1"/>
</dbReference>
<reference evidence="10 11" key="1">
    <citation type="submission" date="2016-06" db="EMBL/GenBank/DDBJ databases">
        <authorList>
            <person name="Kjaerup R.B."/>
            <person name="Dalgaard T.S."/>
            <person name="Juul-Madsen H.R."/>
        </authorList>
    </citation>
    <scope>NUCLEOTIDE SEQUENCE [LARGE SCALE GENOMIC DNA]</scope>
    <source>
        <strain evidence="10 11">CECT 5080</strain>
    </source>
</reference>
<evidence type="ECO:0000256" key="6">
    <source>
        <dbReference type="ARBA" id="ARBA00022989"/>
    </source>
</evidence>
<dbReference type="RefSeq" id="WP_067206668.1">
    <property type="nucleotide sequence ID" value="NZ_FLOC01000005.1"/>
</dbReference>
<evidence type="ECO:0000313" key="10">
    <source>
        <dbReference type="EMBL" id="SBS28464.1"/>
    </source>
</evidence>
<dbReference type="Pfam" id="PF03279">
    <property type="entry name" value="Lip_A_acyltrans"/>
    <property type="match status" value="1"/>
</dbReference>